<reference evidence="16" key="2">
    <citation type="submission" date="2015-12" db="EMBL/GenBank/DDBJ databases">
        <title>Update maize B73 reference genome by single molecule sequencing technologies.</title>
        <authorList>
            <consortium name="Maize Genome Sequencing Project"/>
            <person name="Ware D."/>
        </authorList>
    </citation>
    <scope>NUCLEOTIDE SEQUENCE</scope>
    <source>
        <tissue evidence="16">Seedling</tissue>
    </source>
</reference>
<keyword evidence="18" id="KW-1185">Reference proteome</keyword>
<gene>
    <name evidence="17" type="primary">LOC103636233</name>
    <name evidence="16" type="ORF">ZEAMMB73_Zm00001d011723</name>
</gene>
<evidence type="ECO:0000256" key="9">
    <source>
        <dbReference type="ARBA" id="ARBA00022989"/>
    </source>
</evidence>
<dbReference type="Pfam" id="PF00027">
    <property type="entry name" value="cNMP_binding"/>
    <property type="match status" value="1"/>
</dbReference>
<evidence type="ECO:0000259" key="15">
    <source>
        <dbReference type="PROSITE" id="PS51490"/>
    </source>
</evidence>
<dbReference type="PRINTS" id="PR01463">
    <property type="entry name" value="EAGCHANLFMLY"/>
</dbReference>
<dbReference type="InterPro" id="IPR000595">
    <property type="entry name" value="cNMP-bd_dom"/>
</dbReference>
<dbReference type="PROSITE" id="PS50042">
    <property type="entry name" value="CNMP_BINDING_3"/>
    <property type="match status" value="1"/>
</dbReference>
<dbReference type="PaxDb" id="4577-GRMZM2G342375_P01"/>
<name>A0A1D6G3C8_MAIZE</name>
<keyword evidence="11 13" id="KW-0472">Membrane</keyword>
<dbReference type="PANTHER" id="PTHR45743:SF27">
    <property type="entry name" value="POTASSIUM CHANNEL KAT3"/>
    <property type="match status" value="1"/>
</dbReference>
<dbReference type="Gene3D" id="1.10.287.70">
    <property type="match status" value="1"/>
</dbReference>
<dbReference type="OrthoDB" id="426293at2759"/>
<dbReference type="OMA" id="HITACFY"/>
<evidence type="ECO:0000256" key="1">
    <source>
        <dbReference type="ARBA" id="ARBA00004141"/>
    </source>
</evidence>
<dbReference type="FunFam" id="2.60.120.10:FF:000074">
    <property type="entry name" value="Potassium channel KAT2"/>
    <property type="match status" value="1"/>
</dbReference>
<dbReference type="InterPro" id="IPR045319">
    <property type="entry name" value="KAT/AKT"/>
</dbReference>
<keyword evidence="12 13" id="KW-0407">Ion channel</keyword>
<protein>
    <recommendedName>
        <fullName evidence="13">Potassium channel</fullName>
    </recommendedName>
</protein>
<keyword evidence="5 13" id="KW-0812">Transmembrane</keyword>
<dbReference type="AlphaFoldDB" id="A0A1D6G3C8"/>
<keyword evidence="6 13" id="KW-0631">Potassium channel</keyword>
<feature type="domain" description="KHA" evidence="15">
    <location>
        <begin position="568"/>
        <end position="640"/>
    </location>
</feature>
<organism evidence="16">
    <name type="scientific">Zea mays</name>
    <name type="common">Maize</name>
    <dbReference type="NCBI Taxonomy" id="4577"/>
    <lineage>
        <taxon>Eukaryota</taxon>
        <taxon>Viridiplantae</taxon>
        <taxon>Streptophyta</taxon>
        <taxon>Embryophyta</taxon>
        <taxon>Tracheophyta</taxon>
        <taxon>Spermatophyta</taxon>
        <taxon>Magnoliopsida</taxon>
        <taxon>Liliopsida</taxon>
        <taxon>Poales</taxon>
        <taxon>Poaceae</taxon>
        <taxon>PACMAD clade</taxon>
        <taxon>Panicoideae</taxon>
        <taxon>Andropogonodae</taxon>
        <taxon>Andropogoneae</taxon>
        <taxon>Tripsacinae</taxon>
        <taxon>Zea</taxon>
    </lineage>
</organism>
<dbReference type="InterPro" id="IPR005821">
    <property type="entry name" value="Ion_trans_dom"/>
</dbReference>
<evidence type="ECO:0000256" key="11">
    <source>
        <dbReference type="ARBA" id="ARBA00023136"/>
    </source>
</evidence>
<dbReference type="Gramene" id="Zm00001eb361550_T002">
    <property type="protein sequence ID" value="Zm00001eb361550_P002"/>
    <property type="gene ID" value="Zm00001eb361550"/>
</dbReference>
<dbReference type="FunCoup" id="A0A1D6G3C8">
    <property type="interactions" value="1145"/>
</dbReference>
<dbReference type="SMR" id="A0A1D6G3C8"/>
<reference evidence="17" key="4">
    <citation type="submission" date="2021-05" db="UniProtKB">
        <authorList>
            <consortium name="EnsemblPlants"/>
        </authorList>
    </citation>
    <scope>IDENTIFICATION</scope>
    <source>
        <strain evidence="17">cv. B73</strain>
    </source>
</reference>
<dbReference type="PROSITE" id="PS51490">
    <property type="entry name" value="KHA"/>
    <property type="match status" value="1"/>
</dbReference>
<dbReference type="GeneID" id="103636233"/>
<feature type="transmembrane region" description="Helical" evidence="13">
    <location>
        <begin position="85"/>
        <end position="109"/>
    </location>
</feature>
<reference evidence="17" key="3">
    <citation type="submission" date="2019-07" db="EMBL/GenBank/DDBJ databases">
        <authorList>
            <person name="Seetharam A."/>
            <person name="Woodhouse M."/>
            <person name="Cannon E."/>
        </authorList>
    </citation>
    <scope>NUCLEOTIDE SEQUENCE [LARGE SCALE GENOMIC DNA]</scope>
    <source>
        <strain evidence="17">cv. B73</strain>
    </source>
</reference>
<evidence type="ECO:0000256" key="4">
    <source>
        <dbReference type="ARBA" id="ARBA00022538"/>
    </source>
</evidence>
<keyword evidence="10 13" id="KW-0406">Ion transport</keyword>
<comment type="domain">
    <text evidence="13">The segment S4 is probably the voltage-sensor and is characterized by a series of positively charged amino acids. The pore-forming region H5 is enclosed by the transmembrane segments S5 and S6 in the Shaker-type (1P/6TM) and contains the GYGD signature motif which seems to be involved in potassium selectivity.</text>
</comment>
<dbReference type="EMBL" id="CM000784">
    <property type="protein sequence ID" value="AQK97859.1"/>
    <property type="molecule type" value="Genomic_DNA"/>
</dbReference>
<evidence type="ECO:0000256" key="6">
    <source>
        <dbReference type="ARBA" id="ARBA00022826"/>
    </source>
</evidence>
<keyword evidence="8 13" id="KW-0630">Potassium</keyword>
<evidence type="ECO:0000256" key="7">
    <source>
        <dbReference type="ARBA" id="ARBA00022882"/>
    </source>
</evidence>
<dbReference type="FunFam" id="1.10.287.70:FF:000123">
    <property type="entry name" value="Potassium channel KAT3"/>
    <property type="match status" value="1"/>
</dbReference>
<comment type="subcellular location">
    <subcellularLocation>
        <location evidence="1 13">Membrane</location>
        <topology evidence="1 13">Multi-pass membrane protein</topology>
    </subcellularLocation>
</comment>
<dbReference type="GO" id="GO:0034702">
    <property type="term" value="C:monoatomic ion channel complex"/>
    <property type="evidence" value="ECO:0007669"/>
    <property type="project" value="UniProtKB-KW"/>
</dbReference>
<evidence type="ECO:0000256" key="10">
    <source>
        <dbReference type="ARBA" id="ARBA00023065"/>
    </source>
</evidence>
<comment type="subunit">
    <text evidence="13">The potassium channel is composed of a homo- or heterotetrameric complex of pore-forming subunits.</text>
</comment>
<dbReference type="InterPro" id="IPR003938">
    <property type="entry name" value="K_chnl_volt-dep_EAG/ELK/ERG"/>
</dbReference>
<dbReference type="RefSeq" id="XP_008656809.1">
    <property type="nucleotide sequence ID" value="XM_008658587.3"/>
</dbReference>
<evidence type="ECO:0000313" key="17">
    <source>
        <dbReference type="EnsemblPlants" id="Zm00001eb361550_P002"/>
    </source>
</evidence>
<feature type="transmembrane region" description="Helical" evidence="13">
    <location>
        <begin position="235"/>
        <end position="257"/>
    </location>
</feature>
<dbReference type="eggNOG" id="KOG0498">
    <property type="taxonomic scope" value="Eukaryota"/>
</dbReference>
<dbReference type="SUPFAM" id="SSF81324">
    <property type="entry name" value="Voltage-gated potassium channels"/>
    <property type="match status" value="1"/>
</dbReference>
<sequence>MARTPGADQAGSWALPSIGRRGGGVSGDLLPAFGELSPTGGNSNTINPYDCRYRWWQSFLIGPVLYSAWSSPFELALDRAATTPVVVASLVMDAFFAADIAVSFFVAYFDRSANLFVDDRRKIATRYLKRPSFAMDVASTIPFNVIYQLVSGRSTGWFRYLNLLRLWRLQRVSKLFARLEKDIRFDYFYTRLIKLCGVTLLALHSSACIFLWMAFHHGDREHTWLGSQVRDFADGSVWVNYTYAVYWSITTLATVGYGDLHAVNPGEMVFATCYMLFNIGLTSYIIGNTTNLVVHAATNTFKMRDMVRRVSMFGSVNRLPPELREQMMASAQLRFSTAEVIQQQLLSDLPTALRSRVAHHLFRDAVQRCYLFQGVSDDLVVRLVSEMRAEYFPPQADIILQKVTSTACYIIVSGSADVLTTADDGTEKLVMKIGPHGMAGEMGVILGVPQPFSVRSRRLTQALCISHSHLLGILRSNTADANTVCANFVKQLKSLKELQVAEDAPFFEETFSKTSMDELQIGSIFQQLLNDGDAARMIPRQNQKATFGTEQHEETAPCMLPRRQGGLRVVIHDRFPSDGAEKNLGHAAGKLVLLPDSLQELMKVAEVKFGKAPRRVLTVEGAEVDDVAVLRDGDHLVLCC</sequence>
<dbReference type="Pfam" id="PF00520">
    <property type="entry name" value="Ion_trans"/>
    <property type="match status" value="1"/>
</dbReference>
<keyword evidence="9 13" id="KW-1133">Transmembrane helix</keyword>
<dbReference type="EnsemblPlants" id="Zm00001eb361550_T002">
    <property type="protein sequence ID" value="Zm00001eb361550_P002"/>
    <property type="gene ID" value="Zm00001eb361550"/>
</dbReference>
<comment type="similarity">
    <text evidence="2 13">Belongs to the potassium channel family. Plant (TC 1.A.1.4) subfamily.</text>
</comment>
<dbReference type="ExpressionAtlas" id="A0A1D6G3C8">
    <property type="expression patterns" value="baseline"/>
</dbReference>
<dbReference type="KEGG" id="zma:103636233"/>
<evidence type="ECO:0000256" key="13">
    <source>
        <dbReference type="RuleBase" id="RU369015"/>
    </source>
</evidence>
<dbReference type="InterPro" id="IPR018490">
    <property type="entry name" value="cNMP-bd_dom_sf"/>
</dbReference>
<keyword evidence="3 13" id="KW-0813">Transport</keyword>
<dbReference type="Proteomes" id="UP000007305">
    <property type="component" value="Chromosome 8"/>
</dbReference>
<dbReference type="Gene3D" id="2.60.120.10">
    <property type="entry name" value="Jelly Rolls"/>
    <property type="match status" value="1"/>
</dbReference>
<comment type="domain">
    <text evidence="13">The KHA domain (rich in hydrophobic and acidic residues) present in the C-terminal part is likely to be important for tetramerization.</text>
</comment>
<keyword evidence="4 13" id="KW-0633">Potassium transport</keyword>
<dbReference type="SUPFAM" id="SSF51206">
    <property type="entry name" value="cAMP-binding domain-like"/>
    <property type="match status" value="1"/>
</dbReference>
<feature type="domain" description="Cyclic nucleotide-binding" evidence="14">
    <location>
        <begin position="371"/>
        <end position="491"/>
    </location>
</feature>
<dbReference type="GO" id="GO:0005249">
    <property type="term" value="F:voltage-gated potassium channel activity"/>
    <property type="evidence" value="ECO:0007669"/>
    <property type="project" value="UniProtKB-UniRule"/>
</dbReference>
<dbReference type="Pfam" id="PF11834">
    <property type="entry name" value="KHA"/>
    <property type="match status" value="1"/>
</dbReference>
<keyword evidence="7 13" id="KW-0851">Voltage-gated channel</keyword>
<dbReference type="SMART" id="SM00100">
    <property type="entry name" value="cNMP"/>
    <property type="match status" value="1"/>
</dbReference>
<evidence type="ECO:0000313" key="16">
    <source>
        <dbReference type="EMBL" id="AQK97859.1"/>
    </source>
</evidence>
<dbReference type="InterPro" id="IPR014710">
    <property type="entry name" value="RmlC-like_jellyroll"/>
</dbReference>
<dbReference type="InterPro" id="IPR021789">
    <property type="entry name" value="KHA_dom"/>
</dbReference>
<accession>A0A1D6G3C8</accession>
<dbReference type="PANTHER" id="PTHR45743">
    <property type="entry name" value="POTASSIUM CHANNEL AKT1"/>
    <property type="match status" value="1"/>
</dbReference>
<feature type="transmembrane region" description="Helical" evidence="13">
    <location>
        <begin position="192"/>
        <end position="215"/>
    </location>
</feature>
<comment type="caution">
    <text evidence="13">Lacks conserved residue(s) required for the propagation of feature annotation.</text>
</comment>
<proteinExistence type="inferred from homology"/>
<evidence type="ECO:0000313" key="18">
    <source>
        <dbReference type="Proteomes" id="UP000007305"/>
    </source>
</evidence>
<evidence type="ECO:0000256" key="2">
    <source>
        <dbReference type="ARBA" id="ARBA00007929"/>
    </source>
</evidence>
<reference evidence="18" key="1">
    <citation type="journal article" date="2009" name="Science">
        <title>The B73 maize genome: complexity, diversity, and dynamics.</title>
        <authorList>
            <person name="Schnable P.S."/>
            <person name="Ware D."/>
            <person name="Fulton R.S."/>
            <person name="Stein J.C."/>
            <person name="Wei F."/>
            <person name="Pasternak S."/>
            <person name="Liang C."/>
            <person name="Zhang J."/>
            <person name="Fulton L."/>
            <person name="Graves T.A."/>
            <person name="Minx P."/>
            <person name="Reily A.D."/>
            <person name="Courtney L."/>
            <person name="Kruchowski S.S."/>
            <person name="Tomlinson C."/>
            <person name="Strong C."/>
            <person name="Delehaunty K."/>
            <person name="Fronick C."/>
            <person name="Courtney B."/>
            <person name="Rock S.M."/>
            <person name="Belter E."/>
            <person name="Du F."/>
            <person name="Kim K."/>
            <person name="Abbott R.M."/>
            <person name="Cotton M."/>
            <person name="Levy A."/>
            <person name="Marchetto P."/>
            <person name="Ochoa K."/>
            <person name="Jackson S.M."/>
            <person name="Gillam B."/>
            <person name="Chen W."/>
            <person name="Yan L."/>
            <person name="Higginbotham J."/>
            <person name="Cardenas M."/>
            <person name="Waligorski J."/>
            <person name="Applebaum E."/>
            <person name="Phelps L."/>
            <person name="Falcone J."/>
            <person name="Kanchi K."/>
            <person name="Thane T."/>
            <person name="Scimone A."/>
            <person name="Thane N."/>
            <person name="Henke J."/>
            <person name="Wang T."/>
            <person name="Ruppert J."/>
            <person name="Shah N."/>
            <person name="Rotter K."/>
            <person name="Hodges J."/>
            <person name="Ingenthron E."/>
            <person name="Cordes M."/>
            <person name="Kohlberg S."/>
            <person name="Sgro J."/>
            <person name="Delgado B."/>
            <person name="Mead K."/>
            <person name="Chinwalla A."/>
            <person name="Leonard S."/>
            <person name="Crouse K."/>
            <person name="Collura K."/>
            <person name="Kudrna D."/>
            <person name="Currie J."/>
            <person name="He R."/>
            <person name="Angelova A."/>
            <person name="Rajasekar S."/>
            <person name="Mueller T."/>
            <person name="Lomeli R."/>
            <person name="Scara G."/>
            <person name="Ko A."/>
            <person name="Delaney K."/>
            <person name="Wissotski M."/>
            <person name="Lopez G."/>
            <person name="Campos D."/>
            <person name="Braidotti M."/>
            <person name="Ashley E."/>
            <person name="Golser W."/>
            <person name="Kim H."/>
            <person name="Lee S."/>
            <person name="Lin J."/>
            <person name="Dujmic Z."/>
            <person name="Kim W."/>
            <person name="Talag J."/>
            <person name="Zuccolo A."/>
            <person name="Fan C."/>
            <person name="Sebastian A."/>
            <person name="Kramer M."/>
            <person name="Spiegel L."/>
            <person name="Nascimento L."/>
            <person name="Zutavern T."/>
            <person name="Miller B."/>
            <person name="Ambroise C."/>
            <person name="Muller S."/>
            <person name="Spooner W."/>
            <person name="Narechania A."/>
            <person name="Ren L."/>
            <person name="Wei S."/>
            <person name="Kumari S."/>
            <person name="Faga B."/>
            <person name="Levy M.J."/>
            <person name="McMahan L."/>
            <person name="Van Buren P."/>
            <person name="Vaughn M.W."/>
            <person name="Ying K."/>
            <person name="Yeh C.-T."/>
            <person name="Emrich S.J."/>
            <person name="Jia Y."/>
            <person name="Kalyanaraman A."/>
            <person name="Hsia A.-P."/>
            <person name="Barbazuk W.B."/>
            <person name="Baucom R.S."/>
            <person name="Brutnell T.P."/>
            <person name="Carpita N.C."/>
            <person name="Chaparro C."/>
            <person name="Chia J.-M."/>
            <person name="Deragon J.-M."/>
            <person name="Estill J.C."/>
            <person name="Fu Y."/>
            <person name="Jeddeloh J.A."/>
            <person name="Han Y."/>
            <person name="Lee H."/>
            <person name="Li P."/>
            <person name="Lisch D.R."/>
            <person name="Liu S."/>
            <person name="Liu Z."/>
            <person name="Nagel D.H."/>
            <person name="McCann M.C."/>
            <person name="SanMiguel P."/>
            <person name="Myers A.M."/>
            <person name="Nettleton D."/>
            <person name="Nguyen J."/>
            <person name="Penning B.W."/>
            <person name="Ponnala L."/>
            <person name="Schneider K.L."/>
            <person name="Schwartz D.C."/>
            <person name="Sharma A."/>
            <person name="Soderlund C."/>
            <person name="Springer N.M."/>
            <person name="Sun Q."/>
            <person name="Wang H."/>
            <person name="Waterman M."/>
            <person name="Westerman R."/>
            <person name="Wolfgruber T.K."/>
            <person name="Yang L."/>
            <person name="Yu Y."/>
            <person name="Zhang L."/>
            <person name="Zhou S."/>
            <person name="Zhu Q."/>
            <person name="Bennetzen J.L."/>
            <person name="Dawe R.K."/>
            <person name="Jiang J."/>
            <person name="Jiang N."/>
            <person name="Presting G.G."/>
            <person name="Wessler S.R."/>
            <person name="Aluru S."/>
            <person name="Martienssen R.A."/>
            <person name="Clifton S.W."/>
            <person name="McCombie W.R."/>
            <person name="Wing R.A."/>
            <person name="Wilson R.K."/>
        </authorList>
    </citation>
    <scope>NUCLEOTIDE SEQUENCE [LARGE SCALE GENOMIC DNA]</scope>
    <source>
        <strain evidence="18">cv. B73</strain>
    </source>
</reference>
<evidence type="ECO:0000256" key="12">
    <source>
        <dbReference type="ARBA" id="ARBA00023303"/>
    </source>
</evidence>
<comment type="function">
    <text evidence="13">Potassium channel.</text>
</comment>
<feature type="transmembrane region" description="Helical" evidence="13">
    <location>
        <begin position="269"/>
        <end position="287"/>
    </location>
</feature>
<evidence type="ECO:0000259" key="14">
    <source>
        <dbReference type="PROSITE" id="PS50042"/>
    </source>
</evidence>
<dbReference type="STRING" id="4577.A0A1D6G3C8"/>
<evidence type="ECO:0000256" key="8">
    <source>
        <dbReference type="ARBA" id="ARBA00022958"/>
    </source>
</evidence>
<dbReference type="CDD" id="cd00038">
    <property type="entry name" value="CAP_ED"/>
    <property type="match status" value="1"/>
</dbReference>
<evidence type="ECO:0000256" key="3">
    <source>
        <dbReference type="ARBA" id="ARBA00022448"/>
    </source>
</evidence>
<evidence type="ECO:0000256" key="5">
    <source>
        <dbReference type="ARBA" id="ARBA00022692"/>
    </source>
</evidence>